<dbReference type="InterPro" id="IPR024973">
    <property type="entry name" value="ESPR"/>
</dbReference>
<evidence type="ECO:0000313" key="5">
    <source>
        <dbReference type="EMBL" id="MYM93237.1"/>
    </source>
</evidence>
<dbReference type="Gene3D" id="2.160.20.10">
    <property type="entry name" value="Single-stranded right-handed beta-helix, Pectin lyase-like"/>
    <property type="match status" value="1"/>
</dbReference>
<comment type="subcellular location">
    <subcellularLocation>
        <location evidence="1">Secreted</location>
    </subcellularLocation>
</comment>
<proteinExistence type="predicted"/>
<dbReference type="PANTHER" id="PTHR12338:SF8">
    <property type="entry name" value="HEME_HEMOPEXIN-BINDING PROTEIN"/>
    <property type="match status" value="1"/>
</dbReference>
<dbReference type="Proteomes" id="UP000447355">
    <property type="component" value="Unassembled WGS sequence"/>
</dbReference>
<evidence type="ECO:0000256" key="3">
    <source>
        <dbReference type="ARBA" id="ARBA00022729"/>
    </source>
</evidence>
<dbReference type="InterPro" id="IPR050909">
    <property type="entry name" value="Bact_Autotransporter_VF"/>
</dbReference>
<sequence length="379" mass="38118">MNRIYRVVWNAALGVWQVCSEQGGARGKRSASRTARRALVAAGLALTGALALAADLPTGGAVVAGQGSIAQQGKTLTVNQNSGKLAIDWNSFSIGRDSTVNFVQPSAGSVALNRVTGSDVSQIQGALKANGQVFLLNPNGVLFSPTARVDVGGLLASTLAMTNDDFMAGNYRLQGASANAIINQGNIRTAGGGSVALVAARIVNNGEIAADRGNVLLGAGSEVQLDFGGPVKLQVKQAALDALIDNGGAVRADGGTVLMTAKAAGDLASTVINNTGVVQARTLATGERGQIVLLGDMHNGRIDIGGTLDASAPLAGNGGFIETSAAEVATGRALKVDAGAARGQGGEWLIDPYNYTINATAANNIDAALNAGTSVTVST</sequence>
<keyword evidence="3" id="KW-0732">Signal</keyword>
<dbReference type="RefSeq" id="WP_161082498.1">
    <property type="nucleotide sequence ID" value="NZ_WWCX01000003.1"/>
</dbReference>
<dbReference type="NCBIfam" id="TIGR01901">
    <property type="entry name" value="adhes_NPXG"/>
    <property type="match status" value="1"/>
</dbReference>
<dbReference type="Pfam" id="PF13018">
    <property type="entry name" value="ESPR"/>
    <property type="match status" value="1"/>
</dbReference>
<evidence type="ECO:0000259" key="4">
    <source>
        <dbReference type="SMART" id="SM00912"/>
    </source>
</evidence>
<feature type="domain" description="Filamentous haemagglutinin FhaB/tRNA nuclease CdiA-like TPS" evidence="4">
    <location>
        <begin position="53"/>
        <end position="165"/>
    </location>
</feature>
<keyword evidence="2" id="KW-0964">Secreted</keyword>
<evidence type="ECO:0000256" key="1">
    <source>
        <dbReference type="ARBA" id="ARBA00004613"/>
    </source>
</evidence>
<comment type="caution">
    <text evidence="5">The sequence shown here is derived from an EMBL/GenBank/DDBJ whole genome shotgun (WGS) entry which is preliminary data.</text>
</comment>
<accession>A0A845GKH2</accession>
<dbReference type="AlphaFoldDB" id="A0A845GKH2"/>
<protein>
    <submittedName>
        <fullName evidence="5">Filamentous hemagglutinin N-terminal domain-containing protein</fullName>
    </submittedName>
</protein>
<dbReference type="GO" id="GO:0005576">
    <property type="term" value="C:extracellular region"/>
    <property type="evidence" value="ECO:0007669"/>
    <property type="project" value="UniProtKB-SubCell"/>
</dbReference>
<dbReference type="PANTHER" id="PTHR12338">
    <property type="entry name" value="AUTOTRANSPORTER"/>
    <property type="match status" value="1"/>
</dbReference>
<dbReference type="InterPro" id="IPR012334">
    <property type="entry name" value="Pectin_lyas_fold"/>
</dbReference>
<dbReference type="InterPro" id="IPR008638">
    <property type="entry name" value="FhaB/CdiA-like_TPS"/>
</dbReference>
<organism evidence="5 6">
    <name type="scientific">Duganella vulcania</name>
    <dbReference type="NCBI Taxonomy" id="2692166"/>
    <lineage>
        <taxon>Bacteria</taxon>
        <taxon>Pseudomonadati</taxon>
        <taxon>Pseudomonadota</taxon>
        <taxon>Betaproteobacteria</taxon>
        <taxon>Burkholderiales</taxon>
        <taxon>Oxalobacteraceae</taxon>
        <taxon>Telluria group</taxon>
        <taxon>Duganella</taxon>
    </lineage>
</organism>
<dbReference type="InterPro" id="IPR011050">
    <property type="entry name" value="Pectin_lyase_fold/virulence"/>
</dbReference>
<name>A0A845GKH2_9BURK</name>
<gene>
    <name evidence="5" type="ORF">GTP90_05130</name>
</gene>
<dbReference type="SMART" id="SM00912">
    <property type="entry name" value="Haemagg_act"/>
    <property type="match status" value="1"/>
</dbReference>
<dbReference type="SUPFAM" id="SSF51126">
    <property type="entry name" value="Pectin lyase-like"/>
    <property type="match status" value="1"/>
</dbReference>
<reference evidence="5" key="1">
    <citation type="submission" date="2019-12" db="EMBL/GenBank/DDBJ databases">
        <title>Novel species isolated from a subtropical stream in China.</title>
        <authorList>
            <person name="Lu H."/>
        </authorList>
    </citation>
    <scope>NUCLEOTIDE SEQUENCE [LARGE SCALE GENOMIC DNA]</scope>
    <source>
        <strain evidence="5">FT81W</strain>
    </source>
</reference>
<dbReference type="EMBL" id="WWCX01000003">
    <property type="protein sequence ID" value="MYM93237.1"/>
    <property type="molecule type" value="Genomic_DNA"/>
</dbReference>
<evidence type="ECO:0000313" key="6">
    <source>
        <dbReference type="Proteomes" id="UP000447355"/>
    </source>
</evidence>
<evidence type="ECO:0000256" key="2">
    <source>
        <dbReference type="ARBA" id="ARBA00022525"/>
    </source>
</evidence>
<dbReference type="Pfam" id="PF05860">
    <property type="entry name" value="TPS"/>
    <property type="match status" value="1"/>
</dbReference>